<evidence type="ECO:0000313" key="3">
    <source>
        <dbReference type="Proteomes" id="UP000762676"/>
    </source>
</evidence>
<dbReference type="EMBL" id="BMAT01012375">
    <property type="protein sequence ID" value="GFR90811.1"/>
    <property type="molecule type" value="Genomic_DNA"/>
</dbReference>
<protein>
    <recommendedName>
        <fullName evidence="4">Apple domain-containing protein</fullName>
    </recommendedName>
</protein>
<gene>
    <name evidence="2" type="ORF">ElyMa_006158900</name>
</gene>
<feature type="compositionally biased region" description="Low complexity" evidence="1">
    <location>
        <begin position="206"/>
        <end position="230"/>
    </location>
</feature>
<proteinExistence type="predicted"/>
<evidence type="ECO:0000313" key="2">
    <source>
        <dbReference type="EMBL" id="GFR90811.1"/>
    </source>
</evidence>
<feature type="region of interest" description="Disordered" evidence="1">
    <location>
        <begin position="206"/>
        <end position="234"/>
    </location>
</feature>
<keyword evidence="3" id="KW-1185">Reference proteome</keyword>
<name>A0AAV4H0F1_9GAST</name>
<comment type="caution">
    <text evidence="2">The sequence shown here is derived from an EMBL/GenBank/DDBJ whole genome shotgun (WGS) entry which is preliminary data.</text>
</comment>
<dbReference type="AlphaFoldDB" id="A0AAV4H0F1"/>
<evidence type="ECO:0000256" key="1">
    <source>
        <dbReference type="SAM" id="MobiDB-lite"/>
    </source>
</evidence>
<organism evidence="2 3">
    <name type="scientific">Elysia marginata</name>
    <dbReference type="NCBI Taxonomy" id="1093978"/>
    <lineage>
        <taxon>Eukaryota</taxon>
        <taxon>Metazoa</taxon>
        <taxon>Spiralia</taxon>
        <taxon>Lophotrochozoa</taxon>
        <taxon>Mollusca</taxon>
        <taxon>Gastropoda</taxon>
        <taxon>Heterobranchia</taxon>
        <taxon>Euthyneura</taxon>
        <taxon>Panpulmonata</taxon>
        <taxon>Sacoglossa</taxon>
        <taxon>Placobranchoidea</taxon>
        <taxon>Plakobranchidae</taxon>
        <taxon>Elysia</taxon>
    </lineage>
</organism>
<dbReference type="Proteomes" id="UP000762676">
    <property type="component" value="Unassembled WGS sequence"/>
</dbReference>
<accession>A0AAV4H0F1</accession>
<evidence type="ECO:0008006" key="4">
    <source>
        <dbReference type="Google" id="ProtNLM"/>
    </source>
</evidence>
<reference evidence="2 3" key="1">
    <citation type="journal article" date="2021" name="Elife">
        <title>Chloroplast acquisition without the gene transfer in kleptoplastic sea slugs, Plakobranchus ocellatus.</title>
        <authorList>
            <person name="Maeda T."/>
            <person name="Takahashi S."/>
            <person name="Yoshida T."/>
            <person name="Shimamura S."/>
            <person name="Takaki Y."/>
            <person name="Nagai Y."/>
            <person name="Toyoda A."/>
            <person name="Suzuki Y."/>
            <person name="Arimoto A."/>
            <person name="Ishii H."/>
            <person name="Satoh N."/>
            <person name="Nishiyama T."/>
            <person name="Hasebe M."/>
            <person name="Maruyama T."/>
            <person name="Minagawa J."/>
            <person name="Obokata J."/>
            <person name="Shigenobu S."/>
        </authorList>
    </citation>
    <scope>NUCLEOTIDE SEQUENCE [LARGE SCALE GENOMIC DNA]</scope>
</reference>
<sequence length="345" mass="37915">MFRLRQAWLFSALVSISVGISNFFSFKSPSAWNNEAWGRYTFSFADYAPTCGWKLIVSSSYYLNSIQVMLVSSFTLNSIQVMLVSSYTLNNIQVILVSSFTLNSIQVMLVSSFTLNSIQAWDSSNTRFDERTFLIHSLNYNADLVTNTQWATGGDITLYGTFGNTEPDVYITWYCVCTNAMLGCQNVPYLTVAPWDATPAPATTTAEYVTTESPDDTTQSPPHAAAAATTAPPPAPATAAPAVVSATAAESGELYVGFNVSEPTKIFLQKQSGLCYAGVSFSRHFYVRHVHDCQALCRANRNCAAVNYWYNALACDEVLEDTALAPGTLTSIYPGCHYWKVVWKA</sequence>